<feature type="domain" description="Acetyl-CoA dehydrogenase-like C-terminal" evidence="14">
    <location>
        <begin position="468"/>
        <end position="604"/>
    </location>
</feature>
<organism evidence="15 16">
    <name type="scientific">Moraxella pluranimalium</name>
    <dbReference type="NCBI Taxonomy" id="470453"/>
    <lineage>
        <taxon>Bacteria</taxon>
        <taxon>Pseudomonadati</taxon>
        <taxon>Pseudomonadota</taxon>
        <taxon>Gammaproteobacteria</taxon>
        <taxon>Moraxellales</taxon>
        <taxon>Moraxellaceae</taxon>
        <taxon>Moraxella</taxon>
    </lineage>
</organism>
<evidence type="ECO:0000259" key="13">
    <source>
        <dbReference type="Pfam" id="PF02771"/>
    </source>
</evidence>
<keyword evidence="3 10" id="KW-0285">Flavoprotein</keyword>
<dbReference type="Gene3D" id="1.10.540.10">
    <property type="entry name" value="Acyl-CoA dehydrogenase/oxidase, N-terminal domain"/>
    <property type="match status" value="1"/>
</dbReference>
<evidence type="ECO:0000313" key="15">
    <source>
        <dbReference type="EMBL" id="OOS23620.1"/>
    </source>
</evidence>
<sequence>MQYTAPLRDMKFVMHELLDSQAHYARLPAYAELDADTVNSYLEAAADYAQSVIAPLNRTGDIEGCTFDNGNVYTPSGFKEAYETYCELGFPAIAAEPEYGGMGLPTSLSSAVSEMMGTANWSFAMYPGLSHGAIATIEHHGTDEQKATYLEKLNTGIWSGTMCLTEAHAGSDLGIIKTRAVPNDDGSYAITGQKIFISAGEHDLTENIIHIVLARLPDAPAGTKGISLFIVPKFLVNADGSIGARNGVVCGSIEHKMGIKASATCVMNFDGATGYLIGPKNRGLNCMFTFMNVARIGTAIQGLSAAEFAFQGSLAYAKDRTAMRSISGVKDKGKPADRIIHHPAVRNMVLTSKAFAEGGRALVYYLSQYADIVAKGGDADGVDVKFADDMLSLLTPIAKAFLTETGYESANHGVQVYGGHGFISEWGMEQNVRDTRIACLYEGTTEIQSLDLLGRKVLGSQGRMLANFTKIIHKFCKEHEENDELGQFIRPLAKLNKQWGDITARIGLQGTQNPDAIGAAAVDYLYFSGYVTLAYLWARMAVVAKSKLSDFDANLDSDKSLHGDYGFYDAKVKTAQFYFTKLLPRTAVHVARINSGEECLMAMDIEQFAY</sequence>
<dbReference type="GO" id="GO:0050660">
    <property type="term" value="F:flavin adenine dinucleotide binding"/>
    <property type="evidence" value="ECO:0007669"/>
    <property type="project" value="InterPro"/>
</dbReference>
<keyword evidence="16" id="KW-1185">Reference proteome</keyword>
<feature type="domain" description="Acyl-CoA oxidase/dehydrogenase middle" evidence="12">
    <location>
        <begin position="162"/>
        <end position="270"/>
    </location>
</feature>
<proteinExistence type="inferred from homology"/>
<evidence type="ECO:0000256" key="5">
    <source>
        <dbReference type="ARBA" id="ARBA00023002"/>
    </source>
</evidence>
<dbReference type="PANTHER" id="PTHR42803:SF1">
    <property type="entry name" value="BROAD-SPECIFICITY LINEAR ACYL-COA DEHYDROGENASE FADE5"/>
    <property type="match status" value="1"/>
</dbReference>
<comment type="similarity">
    <text evidence="2 10">Belongs to the acyl-CoA dehydrogenase family.</text>
</comment>
<feature type="domain" description="Acyl-CoA dehydrogenase/oxidase N-terminal" evidence="13">
    <location>
        <begin position="42"/>
        <end position="156"/>
    </location>
</feature>
<dbReference type="InterPro" id="IPR025878">
    <property type="entry name" value="Acyl-CoA_dh-like_C_dom"/>
</dbReference>
<dbReference type="InterPro" id="IPR009100">
    <property type="entry name" value="AcylCoA_DH/oxidase_NM_dom_sf"/>
</dbReference>
<comment type="cofactor">
    <cofactor evidence="1 10">
        <name>FAD</name>
        <dbReference type="ChEBI" id="CHEBI:57692"/>
    </cofactor>
</comment>
<evidence type="ECO:0000256" key="10">
    <source>
        <dbReference type="RuleBase" id="RU362125"/>
    </source>
</evidence>
<name>A0A1T0CMP5_9GAMM</name>
<dbReference type="SUPFAM" id="SSF47203">
    <property type="entry name" value="Acyl-CoA dehydrogenase C-terminal domain-like"/>
    <property type="match status" value="1"/>
</dbReference>
<dbReference type="GO" id="GO:0016627">
    <property type="term" value="F:oxidoreductase activity, acting on the CH-CH group of donors"/>
    <property type="evidence" value="ECO:0007669"/>
    <property type="project" value="InterPro"/>
</dbReference>
<dbReference type="InterPro" id="IPR037069">
    <property type="entry name" value="AcylCoA_DH/ox_N_sf"/>
</dbReference>
<evidence type="ECO:0000259" key="12">
    <source>
        <dbReference type="Pfam" id="PF02770"/>
    </source>
</evidence>
<reference evidence="15 16" key="1">
    <citation type="submission" date="2017-02" db="EMBL/GenBank/DDBJ databases">
        <title>Draft genome sequence of Moraxella pluranimalium CCUG 54913T type strain.</title>
        <authorList>
            <person name="Salva-Serra F."/>
            <person name="Engstrom-Jakobsson H."/>
            <person name="Thorell K."/>
            <person name="Jaen-Luchoro D."/>
            <person name="Gonzales-Siles L."/>
            <person name="Karlsson R."/>
            <person name="Yazdan S."/>
            <person name="Boulund F."/>
            <person name="Johnning A."/>
            <person name="Engstrand L."/>
            <person name="Kristiansson E."/>
            <person name="Moore E."/>
        </authorList>
    </citation>
    <scope>NUCLEOTIDE SEQUENCE [LARGE SCALE GENOMIC DNA]</scope>
    <source>
        <strain evidence="15 16">CCUG 54913</strain>
    </source>
</reference>
<dbReference type="InterPro" id="IPR009075">
    <property type="entry name" value="AcylCo_DH/oxidase_C"/>
</dbReference>
<dbReference type="Pfam" id="PF00441">
    <property type="entry name" value="Acyl-CoA_dh_1"/>
    <property type="match status" value="1"/>
</dbReference>
<dbReference type="InterPro" id="IPR046373">
    <property type="entry name" value="Acyl-CoA_Oxase/DH_mid-dom_sf"/>
</dbReference>
<dbReference type="Proteomes" id="UP000189800">
    <property type="component" value="Unassembled WGS sequence"/>
</dbReference>
<dbReference type="Pfam" id="PF02771">
    <property type="entry name" value="Acyl-CoA_dh_N"/>
    <property type="match status" value="1"/>
</dbReference>
<dbReference type="AlphaFoldDB" id="A0A1T0CMP5"/>
<dbReference type="Pfam" id="PF12806">
    <property type="entry name" value="Acyl-CoA_dh_C"/>
    <property type="match status" value="1"/>
</dbReference>
<dbReference type="RefSeq" id="WP_078254302.1">
    <property type="nucleotide sequence ID" value="NZ_MUYU01000015.1"/>
</dbReference>
<evidence type="ECO:0000256" key="6">
    <source>
        <dbReference type="ARBA" id="ARBA00051388"/>
    </source>
</evidence>
<dbReference type="STRING" id="470453.B0680_06605"/>
<dbReference type="PANTHER" id="PTHR42803">
    <property type="entry name" value="ACYL-COA DEHYDROGENASE"/>
    <property type="match status" value="1"/>
</dbReference>
<evidence type="ECO:0000256" key="1">
    <source>
        <dbReference type="ARBA" id="ARBA00001974"/>
    </source>
</evidence>
<comment type="caution">
    <text evidence="15">The sequence shown here is derived from an EMBL/GenBank/DDBJ whole genome shotgun (WGS) entry which is preliminary data.</text>
</comment>
<dbReference type="EC" id="1.3.99.41" evidence="8"/>
<evidence type="ECO:0000256" key="3">
    <source>
        <dbReference type="ARBA" id="ARBA00022630"/>
    </source>
</evidence>
<dbReference type="InterPro" id="IPR036250">
    <property type="entry name" value="AcylCo_DH-like_C"/>
</dbReference>
<comment type="function">
    <text evidence="7">Involved in the assimilation of dimethylsulphoniopropionate (DMSP), an important compound in the fixation of carbon in marine phytoplankton, by mediating the conversion of 3-(methylthio)propanoyl-CoA (MMPA-CoA) to 3-(methylthio)acryloyl-CoA (MTA-CoA).</text>
</comment>
<evidence type="ECO:0000313" key="16">
    <source>
        <dbReference type="Proteomes" id="UP000189800"/>
    </source>
</evidence>
<keyword evidence="4 10" id="KW-0274">FAD</keyword>
<protein>
    <recommendedName>
        <fullName evidence="9">3-methylmercaptopropionyl-CoA dehydrogenase</fullName>
        <ecNumber evidence="8">1.3.99.41</ecNumber>
    </recommendedName>
</protein>
<evidence type="ECO:0000256" key="4">
    <source>
        <dbReference type="ARBA" id="ARBA00022827"/>
    </source>
</evidence>
<dbReference type="Pfam" id="PF02770">
    <property type="entry name" value="Acyl-CoA_dh_M"/>
    <property type="match status" value="1"/>
</dbReference>
<dbReference type="OrthoDB" id="9764895at2"/>
<dbReference type="InterPro" id="IPR006091">
    <property type="entry name" value="Acyl-CoA_Oxase/DH_mid-dom"/>
</dbReference>
<dbReference type="Gene3D" id="2.40.110.10">
    <property type="entry name" value="Butyryl-CoA Dehydrogenase, subunit A, domain 2"/>
    <property type="match status" value="1"/>
</dbReference>
<dbReference type="InterPro" id="IPR052166">
    <property type="entry name" value="Diverse_Acyl-CoA_DH"/>
</dbReference>
<comment type="catalytic activity">
    <reaction evidence="6">
        <text>3-(methylsulfanyl)propanoyl-CoA + oxidized [electron-transfer flavoprotein] + H(+) = 3-(methylsulfanyl)acryloyl-CoA + reduced [electron-transfer flavoprotein]</text>
        <dbReference type="Rhea" id="RHEA:52612"/>
        <dbReference type="Rhea" id="RHEA-COMP:10685"/>
        <dbReference type="Rhea" id="RHEA-COMP:10686"/>
        <dbReference type="ChEBI" id="CHEBI:15378"/>
        <dbReference type="ChEBI" id="CHEBI:57692"/>
        <dbReference type="ChEBI" id="CHEBI:58307"/>
        <dbReference type="ChEBI" id="CHEBI:82815"/>
        <dbReference type="ChEBI" id="CHEBI:84994"/>
        <dbReference type="EC" id="1.3.99.41"/>
    </reaction>
    <physiologicalReaction direction="left-to-right" evidence="6">
        <dbReference type="Rhea" id="RHEA:52613"/>
    </physiologicalReaction>
</comment>
<keyword evidence="5 10" id="KW-0560">Oxidoreductase</keyword>
<evidence type="ECO:0000259" key="14">
    <source>
        <dbReference type="Pfam" id="PF12806"/>
    </source>
</evidence>
<evidence type="ECO:0000256" key="2">
    <source>
        <dbReference type="ARBA" id="ARBA00009347"/>
    </source>
</evidence>
<evidence type="ECO:0000256" key="8">
    <source>
        <dbReference type="ARBA" id="ARBA00066694"/>
    </source>
</evidence>
<dbReference type="FunFam" id="2.40.110.10:FF:000031">
    <property type="entry name" value="Acyl-CoA dehydrogenase, putative"/>
    <property type="match status" value="1"/>
</dbReference>
<evidence type="ECO:0000256" key="9">
    <source>
        <dbReference type="ARBA" id="ARBA00069043"/>
    </source>
</evidence>
<dbReference type="SUPFAM" id="SSF56645">
    <property type="entry name" value="Acyl-CoA dehydrogenase NM domain-like"/>
    <property type="match status" value="1"/>
</dbReference>
<feature type="domain" description="Acyl-CoA dehydrogenase/oxidase C-terminal" evidence="11">
    <location>
        <begin position="281"/>
        <end position="450"/>
    </location>
</feature>
<dbReference type="InterPro" id="IPR013786">
    <property type="entry name" value="AcylCoA_DH/ox_N"/>
</dbReference>
<evidence type="ECO:0000259" key="11">
    <source>
        <dbReference type="Pfam" id="PF00441"/>
    </source>
</evidence>
<accession>A0A1T0CMP5</accession>
<evidence type="ECO:0000256" key="7">
    <source>
        <dbReference type="ARBA" id="ARBA00058683"/>
    </source>
</evidence>
<dbReference type="Gene3D" id="1.20.140.10">
    <property type="entry name" value="Butyryl-CoA Dehydrogenase, subunit A, domain 3"/>
    <property type="match status" value="1"/>
</dbReference>
<gene>
    <name evidence="15" type="ORF">B0680_06605</name>
</gene>
<dbReference type="EMBL" id="MUYU01000015">
    <property type="protein sequence ID" value="OOS23620.1"/>
    <property type="molecule type" value="Genomic_DNA"/>
</dbReference>